<keyword evidence="3" id="KW-0401">Integrin</keyword>
<protein>
    <submittedName>
        <fullName evidence="3">Disintegrin and metalloproteinase domain-containing protein 10 (Trinotate prediction)</fullName>
    </submittedName>
</protein>
<dbReference type="InterPro" id="IPR024079">
    <property type="entry name" value="MetalloPept_cat_dom_sf"/>
</dbReference>
<accession>A0A6B2FXJ3</accession>
<feature type="binding site" evidence="1">
    <location>
        <position position="239"/>
    </location>
    <ligand>
        <name>Zn(2+)</name>
        <dbReference type="ChEBI" id="CHEBI:29105"/>
        <note>catalytic</note>
    </ligand>
</feature>
<dbReference type="GO" id="GO:0007229">
    <property type="term" value="P:integrin-mediated signaling pathway"/>
    <property type="evidence" value="ECO:0007669"/>
    <property type="project" value="UniProtKB-KW"/>
</dbReference>
<reference evidence="3" key="1">
    <citation type="submission" date="2018-11" db="EMBL/GenBank/DDBJ databases">
        <title>Myxobolus squamalis genome and transcriptome.</title>
        <authorList>
            <person name="Yahalomi D."/>
            <person name="Atkinson S.D."/>
            <person name="Neuhof M."/>
            <person name="Chang E.S."/>
            <person name="Philippe H."/>
            <person name="Cartwright P."/>
            <person name="Bartholomew J.L."/>
            <person name="Huchon D."/>
        </authorList>
    </citation>
    <scope>NUCLEOTIDE SEQUENCE</scope>
    <source>
        <strain evidence="3">71B08</strain>
        <tissue evidence="3">Whole</tissue>
    </source>
</reference>
<dbReference type="GO" id="GO:0006509">
    <property type="term" value="P:membrane protein ectodomain proteolysis"/>
    <property type="evidence" value="ECO:0007669"/>
    <property type="project" value="TreeGrafter"/>
</dbReference>
<dbReference type="Pfam" id="PF13574">
    <property type="entry name" value="Reprolysin_2"/>
    <property type="match status" value="1"/>
</dbReference>
<evidence type="ECO:0000259" key="2">
    <source>
        <dbReference type="PROSITE" id="PS50215"/>
    </source>
</evidence>
<dbReference type="PANTHER" id="PTHR45702:SF2">
    <property type="entry name" value="KUZBANIAN, ISOFORM A"/>
    <property type="match status" value="1"/>
</dbReference>
<dbReference type="AlphaFoldDB" id="A0A6B2FXJ3"/>
<keyword evidence="1" id="KW-0479">Metal-binding</keyword>
<evidence type="ECO:0000256" key="1">
    <source>
        <dbReference type="PROSITE-ProRule" id="PRU00276"/>
    </source>
</evidence>
<dbReference type="SUPFAM" id="SSF55486">
    <property type="entry name" value="Metalloproteases ('zincins'), catalytic domain"/>
    <property type="match status" value="1"/>
</dbReference>
<sequence length="326" mass="37107">MVNGIVENNTFYGDITNYNENTLYFSKLNGCRDINKSCYNYPTILYKSTDVFYYSNFSNNIENILNITKNNVTSVGAINVLKNNESTLEVTKIYCELAILIHEKYIARYESFLSALGLISLHIFSLNKLIADQISDNTNRPSLVYHIKQASSFGEGHYLNKYISNPFELLERSNRFSRRSNACATGIYVSDDWNGILGFGYIGTSDGAGICNNKANFVITNTVSGFLVPFSTHKLTTLHEIGHNLGSEHDPLNPCENLEKIKIRECTSDKFIMSNLSNTGYGKTNNQYSPFSVDKMKYFVSLPTRRTCFKALRICVWTLWQWNSRN</sequence>
<name>A0A6B2FXJ3_MYXSQ</name>
<feature type="active site" evidence="1">
    <location>
        <position position="240"/>
    </location>
</feature>
<organism evidence="3">
    <name type="scientific">Myxobolus squamalis</name>
    <name type="common">Myxosporean</name>
    <dbReference type="NCBI Taxonomy" id="59785"/>
    <lineage>
        <taxon>Eukaryota</taxon>
        <taxon>Metazoa</taxon>
        <taxon>Cnidaria</taxon>
        <taxon>Myxozoa</taxon>
        <taxon>Myxosporea</taxon>
        <taxon>Bivalvulida</taxon>
        <taxon>Platysporina</taxon>
        <taxon>Myxobolidae</taxon>
        <taxon>Myxobolus</taxon>
    </lineage>
</organism>
<dbReference type="Gene3D" id="3.40.390.10">
    <property type="entry name" value="Collagenase (Catalytic Domain)"/>
    <property type="match status" value="1"/>
</dbReference>
<feature type="binding site" evidence="1">
    <location>
        <position position="243"/>
    </location>
    <ligand>
        <name>Zn(2+)</name>
        <dbReference type="ChEBI" id="CHEBI:29105"/>
        <note>catalytic</note>
    </ligand>
</feature>
<evidence type="ECO:0000313" key="3">
    <source>
        <dbReference type="EMBL" id="NDJ95950.1"/>
    </source>
</evidence>
<dbReference type="EMBL" id="GHBR01000384">
    <property type="protein sequence ID" value="NDJ95950.1"/>
    <property type="molecule type" value="Transcribed_RNA"/>
</dbReference>
<dbReference type="InterPro" id="IPR051489">
    <property type="entry name" value="ADAM_Metalloproteinase"/>
</dbReference>
<dbReference type="GO" id="GO:0046872">
    <property type="term" value="F:metal ion binding"/>
    <property type="evidence" value="ECO:0007669"/>
    <property type="project" value="UniProtKB-KW"/>
</dbReference>
<dbReference type="InterPro" id="IPR001590">
    <property type="entry name" value="Peptidase_M12B"/>
</dbReference>
<dbReference type="PROSITE" id="PS50215">
    <property type="entry name" value="ADAM_MEPRO"/>
    <property type="match status" value="1"/>
</dbReference>
<dbReference type="GO" id="GO:0005886">
    <property type="term" value="C:plasma membrane"/>
    <property type="evidence" value="ECO:0007669"/>
    <property type="project" value="TreeGrafter"/>
</dbReference>
<keyword evidence="1" id="KW-0862">Zinc</keyword>
<feature type="domain" description="Peptidase M12B" evidence="2">
    <location>
        <begin position="93"/>
        <end position="301"/>
    </location>
</feature>
<proteinExistence type="predicted"/>
<comment type="caution">
    <text evidence="1">Lacks conserved residue(s) required for the propagation of feature annotation.</text>
</comment>
<feature type="binding site" evidence="1">
    <location>
        <position position="249"/>
    </location>
    <ligand>
        <name>Zn(2+)</name>
        <dbReference type="ChEBI" id="CHEBI:29105"/>
        <note>catalytic</note>
    </ligand>
</feature>
<dbReference type="PANTHER" id="PTHR45702">
    <property type="entry name" value="ADAM10/ADAM17 METALLOPEPTIDASE FAMILY MEMBER"/>
    <property type="match status" value="1"/>
</dbReference>
<dbReference type="GO" id="GO:0004222">
    <property type="term" value="F:metalloendopeptidase activity"/>
    <property type="evidence" value="ECO:0007669"/>
    <property type="project" value="InterPro"/>
</dbReference>